<dbReference type="AlphaFoldDB" id="A0A6A6JUW3"/>
<reference evidence="1" key="1">
    <citation type="journal article" date="2020" name="Stud. Mycol.">
        <title>101 Dothideomycetes genomes: a test case for predicting lifestyles and emergence of pathogens.</title>
        <authorList>
            <person name="Haridas S."/>
            <person name="Albert R."/>
            <person name="Binder M."/>
            <person name="Bloem J."/>
            <person name="Labutti K."/>
            <person name="Salamov A."/>
            <person name="Andreopoulos B."/>
            <person name="Baker S."/>
            <person name="Barry K."/>
            <person name="Bills G."/>
            <person name="Bluhm B."/>
            <person name="Cannon C."/>
            <person name="Castanera R."/>
            <person name="Culley D."/>
            <person name="Daum C."/>
            <person name="Ezra D."/>
            <person name="Gonzalez J."/>
            <person name="Henrissat B."/>
            <person name="Kuo A."/>
            <person name="Liang C."/>
            <person name="Lipzen A."/>
            <person name="Lutzoni F."/>
            <person name="Magnuson J."/>
            <person name="Mondo S."/>
            <person name="Nolan M."/>
            <person name="Ohm R."/>
            <person name="Pangilinan J."/>
            <person name="Park H.-J."/>
            <person name="Ramirez L."/>
            <person name="Alfaro M."/>
            <person name="Sun H."/>
            <person name="Tritt A."/>
            <person name="Yoshinaga Y."/>
            <person name="Zwiers L.-H."/>
            <person name="Turgeon B."/>
            <person name="Goodwin S."/>
            <person name="Spatafora J."/>
            <person name="Crous P."/>
            <person name="Grigoriev I."/>
        </authorList>
    </citation>
    <scope>NUCLEOTIDE SEQUENCE</scope>
    <source>
        <strain evidence="1">CBS 379.55</strain>
    </source>
</reference>
<evidence type="ECO:0000313" key="2">
    <source>
        <dbReference type="Proteomes" id="UP000800097"/>
    </source>
</evidence>
<accession>A0A6A6JUW3</accession>
<dbReference type="RefSeq" id="XP_033657147.1">
    <property type="nucleotide sequence ID" value="XM_033793514.1"/>
</dbReference>
<dbReference type="GeneID" id="54546689"/>
<sequence length="157" mass="17750">MRHDGCDSLFCSARLCAICPCDYGSPLSMDGITKPWRWVYCIYSVHSTKPYCAPLCLLCLLFICRGDTLIGPFLFSWTLFSLSATPIYDSLTSPFSYSRQCTTAHAPSPVPSWLASAHMHAYRHTHACTWCPFRNGQWLSECSRRSVFTSRGPHRPV</sequence>
<protein>
    <submittedName>
        <fullName evidence="1">Uncharacterized protein</fullName>
    </submittedName>
</protein>
<keyword evidence="2" id="KW-1185">Reference proteome</keyword>
<dbReference type="EMBL" id="ML986486">
    <property type="protein sequence ID" value="KAF2279608.1"/>
    <property type="molecule type" value="Genomic_DNA"/>
</dbReference>
<organism evidence="1 2">
    <name type="scientific">Westerdykella ornata</name>
    <dbReference type="NCBI Taxonomy" id="318751"/>
    <lineage>
        <taxon>Eukaryota</taxon>
        <taxon>Fungi</taxon>
        <taxon>Dikarya</taxon>
        <taxon>Ascomycota</taxon>
        <taxon>Pezizomycotina</taxon>
        <taxon>Dothideomycetes</taxon>
        <taxon>Pleosporomycetidae</taxon>
        <taxon>Pleosporales</taxon>
        <taxon>Sporormiaceae</taxon>
        <taxon>Westerdykella</taxon>
    </lineage>
</organism>
<proteinExistence type="predicted"/>
<dbReference type="Proteomes" id="UP000800097">
    <property type="component" value="Unassembled WGS sequence"/>
</dbReference>
<gene>
    <name evidence="1" type="ORF">EI97DRAFT_181326</name>
</gene>
<name>A0A6A6JUW3_WESOR</name>
<evidence type="ECO:0000313" key="1">
    <source>
        <dbReference type="EMBL" id="KAF2279608.1"/>
    </source>
</evidence>